<dbReference type="SUPFAM" id="SSF52777">
    <property type="entry name" value="CoA-dependent acyltransferases"/>
    <property type="match status" value="2"/>
</dbReference>
<dbReference type="Gene3D" id="3.30.559.10">
    <property type="entry name" value="Chloramphenicol acetyltransferase-like domain"/>
    <property type="match status" value="1"/>
</dbReference>
<dbReference type="PANTHER" id="PTHR45527">
    <property type="entry name" value="NONRIBOSOMAL PEPTIDE SYNTHETASE"/>
    <property type="match status" value="1"/>
</dbReference>
<feature type="region of interest" description="Disordered" evidence="4">
    <location>
        <begin position="1559"/>
        <end position="1579"/>
    </location>
</feature>
<dbReference type="SUPFAM" id="SSF56801">
    <property type="entry name" value="Acetyl-CoA synthetase-like"/>
    <property type="match status" value="2"/>
</dbReference>
<comment type="cofactor">
    <cofactor evidence="1">
        <name>pantetheine 4'-phosphate</name>
        <dbReference type="ChEBI" id="CHEBI:47942"/>
    </cofactor>
</comment>
<name>A0A0A6ZAJ2_9ACTN</name>
<protein>
    <submittedName>
        <fullName evidence="6">Nonribosomal peptide synthetase</fullName>
    </submittedName>
</protein>
<dbReference type="InterPro" id="IPR036736">
    <property type="entry name" value="ACP-like_sf"/>
</dbReference>
<dbReference type="NCBIfam" id="TIGR01733">
    <property type="entry name" value="AA-adenyl-dom"/>
    <property type="match status" value="2"/>
</dbReference>
<dbReference type="GO" id="GO:0031177">
    <property type="term" value="F:phosphopantetheine binding"/>
    <property type="evidence" value="ECO:0007669"/>
    <property type="project" value="InterPro"/>
</dbReference>
<evidence type="ECO:0000259" key="5">
    <source>
        <dbReference type="PROSITE" id="PS50075"/>
    </source>
</evidence>
<dbReference type="InterPro" id="IPR023213">
    <property type="entry name" value="CAT-like_dom_sf"/>
</dbReference>
<dbReference type="GO" id="GO:0044550">
    <property type="term" value="P:secondary metabolite biosynthetic process"/>
    <property type="evidence" value="ECO:0007669"/>
    <property type="project" value="TreeGrafter"/>
</dbReference>
<dbReference type="InterPro" id="IPR020806">
    <property type="entry name" value="PKS_PP-bd"/>
</dbReference>
<gene>
    <name evidence="6" type="primary">qncI</name>
</gene>
<dbReference type="InterPro" id="IPR009081">
    <property type="entry name" value="PP-bd_ACP"/>
</dbReference>
<evidence type="ECO:0000313" key="6">
    <source>
        <dbReference type="EMBL" id="AGD95038.1"/>
    </source>
</evidence>
<dbReference type="Gene3D" id="2.30.38.10">
    <property type="entry name" value="Luciferase, Domain 3"/>
    <property type="match status" value="2"/>
</dbReference>
<evidence type="ECO:0000256" key="3">
    <source>
        <dbReference type="ARBA" id="ARBA00022553"/>
    </source>
</evidence>
<feature type="domain" description="Carrier" evidence="5">
    <location>
        <begin position="531"/>
        <end position="606"/>
    </location>
</feature>
<feature type="region of interest" description="Disordered" evidence="4">
    <location>
        <begin position="514"/>
        <end position="534"/>
    </location>
</feature>
<dbReference type="InterPro" id="IPR010071">
    <property type="entry name" value="AA_adenyl_dom"/>
</dbReference>
<dbReference type="InterPro" id="IPR045851">
    <property type="entry name" value="AMP-bd_C_sf"/>
</dbReference>
<dbReference type="GO" id="GO:0008610">
    <property type="term" value="P:lipid biosynthetic process"/>
    <property type="evidence" value="ECO:0007669"/>
    <property type="project" value="UniProtKB-ARBA"/>
</dbReference>
<reference evidence="6" key="1">
    <citation type="submission" date="2012-05" db="EMBL/GenBank/DDBJ databases">
        <title>Quinocarcin biosynthetic gene cluster.</title>
        <authorList>
            <person name="Jian X.H."/>
            <person name="Song L.Q."/>
            <person name="Tang G.L."/>
        </authorList>
    </citation>
    <scope>NUCLEOTIDE SEQUENCE</scope>
    <source>
        <strain evidence="6">NRRL 12388</strain>
    </source>
</reference>
<dbReference type="FunFam" id="3.40.50.980:FF:000001">
    <property type="entry name" value="Non-ribosomal peptide synthetase"/>
    <property type="match status" value="2"/>
</dbReference>
<keyword evidence="2" id="KW-0596">Phosphopantetheine</keyword>
<dbReference type="CDD" id="cd19531">
    <property type="entry name" value="LCL_NRPS-like"/>
    <property type="match status" value="1"/>
</dbReference>
<dbReference type="SMART" id="SM00823">
    <property type="entry name" value="PKS_PP"/>
    <property type="match status" value="2"/>
</dbReference>
<dbReference type="InterPro" id="IPR025110">
    <property type="entry name" value="AMP-bd_C"/>
</dbReference>
<dbReference type="Gene3D" id="3.30.559.30">
    <property type="entry name" value="Nonribosomal peptide synthetase, condensation domain"/>
    <property type="match status" value="1"/>
</dbReference>
<dbReference type="GO" id="GO:0017000">
    <property type="term" value="P:antibiotic biosynthetic process"/>
    <property type="evidence" value="ECO:0007669"/>
    <property type="project" value="UniProtKB-ARBA"/>
</dbReference>
<dbReference type="NCBIfam" id="NF003417">
    <property type="entry name" value="PRK04813.1"/>
    <property type="match status" value="2"/>
</dbReference>
<dbReference type="FunFam" id="1.10.1200.10:FF:000005">
    <property type="entry name" value="Nonribosomal peptide synthetase 1"/>
    <property type="match status" value="2"/>
</dbReference>
<dbReference type="Pfam" id="PF00668">
    <property type="entry name" value="Condensation"/>
    <property type="match status" value="1"/>
</dbReference>
<dbReference type="EMBL" id="JX021290">
    <property type="protein sequence ID" value="AGD95038.1"/>
    <property type="molecule type" value="Genomic_DNA"/>
</dbReference>
<dbReference type="SUPFAM" id="SSF47336">
    <property type="entry name" value="ACP-like"/>
    <property type="match status" value="2"/>
</dbReference>
<dbReference type="Gene3D" id="1.10.1200.10">
    <property type="entry name" value="ACP-like"/>
    <property type="match status" value="2"/>
</dbReference>
<accession>A0A0A6ZAJ2</accession>
<sequence length="1671" mass="185921">MTNPDTQLSHLPVMDETEQRLLAGLSSGPTTPEVPEGCVHEWFEAQADRTPDTVAVRAVDGTLTYRQLDERANQLAHHLREHGVGPETLVGICLPRTLDLVTSLLAVLKAGGAYVPIDPAYPRTRITYTLNDARATVLITTQNLTATLPEGTWHALTLDTTHTGRHPTRRPTNKTVPANLAYTIYTSGSTGRPKGVMIEHRQTTTLLAWAHTTYTPAQLTNVLASTSICFDLSVFEIFAPLTTGGSITLTHTNALDLLTPPHPDITLINTVPSIIQELHTHNAIPPTTTTINLAGEPLPPHLVNTLHNHPHIHTINNLYGPTEDTTYSTHATTTPNDPRTPIGHPLPHTHAHILDHNLNPVPTGTIGELYLTSHRTTRGYHNHPRQTAEHYLPNPHNPHTRLYRTGDLARWRPDGQLDYHGRTDNQIKINGHRIEPAEIETTLLTHPHVQETTITTHTTPHTTQLIAYITAPQLNNNPTPLKNHLTQHLPRHLHPHHYIFLDQLPRTPNQKIDHKALPKPNTHTTTTNHQTPKTRTEKLIATIWQETLHIQTISTNDDFFTLGGHSLLAARIATRLTTQTGTTIPVRLLFEHPTIAELAQILDESDNSGEEFEPIPLLERAPQTDGTTELPASSGQERLWFLSAIDPQANRAYHMTGGARIHGPLDTEALETAIHTITQRHETLRTSLRHTDNGVQQIIQQKSPFSLERIDLTHADNPETAVEELLTEQTEHPFDLTAGPLFRATLATLGTDDHALIIAMHHAISDGWSLTVLLREITSHYTTEPTSPPPLPVQYADAAAWQRNRLTQGTLDHDLAYWRQQLANTQPTDLPTDHPRPSHQTYNGATHPIHLPPELTTALDHLAQSEGATPFMVLATTLHSLLTATTQQHDTTIGIPIAARTHPHTQNLIGFFTNTLPLRTDLSGQPTFREALRRTRKTCVDAFTHQEVPFEKLVEELQPERDLSRSPLFQTMLAYQDAPLTHLNLPGLQCAPLNTPQHTTQFDLSLNLERTTNHITGHLTYNTDLFTPQTAQRFTSRFLTLLTAAVTNPDTQLSHLPVMDETEQRLLAGLSSGPTTPEVPEGCVHEWFEAQADRTPDTVAVRAVDGTLTYRQLDERANQLAHHLREHGVGPETLVGICLPRTLDLVTSLLAVLKAGGAYVPIDPAYPRTRITYTLNDARATVLITTQNLTATLPEGTWHALTLDTTHTGRHPTRRPTNKTVPANLAYTIYTSGSTGRPKGVMIEHRQTTTLLAWAHTTYTPAQLTNVLASTSICFDLSVFEIFAPLTTGGSITLTHTNALDLLTPPHPDITLINTVPSIIQELHTHNAIPPTTTTINLAGEPLPPHLVNTLHNHPHIHTINNLYGPTEDTTYSTHATTTPNDPRTPIGHPLPHTHAHILDHNLNPVPTGTIGELYLTSHRTTRGYHNHPRQTAEHYLPNPHNPHTRLYRTGDLARWRPDGQLDYHGRTDNQIKINGHRIEPAEIETTLLTHPHVQETTITTHTTPHTTQLIAYITAPQLNNNPTPLKNHLTQHLPRHLHPHHYIFLDQLPRTPNQKIDHKALPKPNTHTTTTNHQTPKTRTEKLIATIWQETLHIQTISTNDDFFTLGGHSLLAARIATRLTTQTGTTIPVRLLFEHPTIAELAQHIPDPISEARTSIPRLSRKLRGTGES</sequence>
<dbReference type="GO" id="GO:0043041">
    <property type="term" value="P:amino acid activation for nonribosomal peptide biosynthetic process"/>
    <property type="evidence" value="ECO:0007669"/>
    <property type="project" value="TreeGrafter"/>
</dbReference>
<dbReference type="GO" id="GO:0003824">
    <property type="term" value="F:catalytic activity"/>
    <property type="evidence" value="ECO:0007669"/>
    <property type="project" value="InterPro"/>
</dbReference>
<organism evidence="6">
    <name type="scientific">Streptomyces melanovinaceus</name>
    <dbReference type="NCBI Taxonomy" id="1182637"/>
    <lineage>
        <taxon>Bacteria</taxon>
        <taxon>Bacillati</taxon>
        <taxon>Actinomycetota</taxon>
        <taxon>Actinomycetes</taxon>
        <taxon>Kitasatosporales</taxon>
        <taxon>Streptomycetaceae</taxon>
        <taxon>Streptomyces</taxon>
    </lineage>
</organism>
<feature type="compositionally biased region" description="Low complexity" evidence="4">
    <location>
        <begin position="1564"/>
        <end position="1578"/>
    </location>
</feature>
<dbReference type="InterPro" id="IPR006162">
    <property type="entry name" value="Ppantetheine_attach_site"/>
</dbReference>
<feature type="compositionally biased region" description="Low complexity" evidence="4">
    <location>
        <begin position="519"/>
        <end position="533"/>
    </location>
</feature>
<evidence type="ECO:0000256" key="2">
    <source>
        <dbReference type="ARBA" id="ARBA00022450"/>
    </source>
</evidence>
<dbReference type="PROSITE" id="PS50075">
    <property type="entry name" value="CARRIER"/>
    <property type="match status" value="2"/>
</dbReference>
<dbReference type="Gene3D" id="3.40.50.980">
    <property type="match status" value="4"/>
</dbReference>
<dbReference type="InterPro" id="IPR000873">
    <property type="entry name" value="AMP-dep_synth/lig_dom"/>
</dbReference>
<dbReference type="Gene3D" id="3.30.300.30">
    <property type="match status" value="2"/>
</dbReference>
<dbReference type="InterPro" id="IPR001242">
    <property type="entry name" value="Condensation_dom"/>
</dbReference>
<keyword evidence="3" id="KW-0597">Phosphoprotein</keyword>
<evidence type="ECO:0000256" key="4">
    <source>
        <dbReference type="SAM" id="MobiDB-lite"/>
    </source>
</evidence>
<dbReference type="Pfam" id="PF00550">
    <property type="entry name" value="PP-binding"/>
    <property type="match status" value="2"/>
</dbReference>
<dbReference type="Pfam" id="PF00501">
    <property type="entry name" value="AMP-binding"/>
    <property type="match status" value="2"/>
</dbReference>
<dbReference type="PROSITE" id="PS00012">
    <property type="entry name" value="PHOSPHOPANTETHEINE"/>
    <property type="match status" value="2"/>
</dbReference>
<dbReference type="Pfam" id="PF13193">
    <property type="entry name" value="AMP-binding_C"/>
    <property type="match status" value="2"/>
</dbReference>
<proteinExistence type="predicted"/>
<dbReference type="FunFam" id="3.40.50.12780:FF:000012">
    <property type="entry name" value="Non-ribosomal peptide synthetase"/>
    <property type="match status" value="2"/>
</dbReference>
<evidence type="ECO:0000256" key="1">
    <source>
        <dbReference type="ARBA" id="ARBA00001957"/>
    </source>
</evidence>
<feature type="domain" description="Carrier" evidence="5">
    <location>
        <begin position="1576"/>
        <end position="1651"/>
    </location>
</feature>
<dbReference type="PANTHER" id="PTHR45527:SF1">
    <property type="entry name" value="FATTY ACID SYNTHASE"/>
    <property type="match status" value="1"/>
</dbReference>
<dbReference type="GO" id="GO:0005737">
    <property type="term" value="C:cytoplasm"/>
    <property type="evidence" value="ECO:0007669"/>
    <property type="project" value="TreeGrafter"/>
</dbReference>